<keyword evidence="3" id="KW-1185">Reference proteome</keyword>
<evidence type="ECO:0000313" key="3">
    <source>
        <dbReference type="Proteomes" id="UP001066276"/>
    </source>
</evidence>
<sequence>MDRSRNDEAGHSAAGSGEHRSEWGSAVVTRLANGERDLRSADRSRPKRLLTRRWKAAKAPTVAQWSEEVMDWGKEEGVALRREDNIDMRDCPVAQDWDILMEQFLEMTRERDTQVGA</sequence>
<reference evidence="2" key="1">
    <citation type="journal article" date="2022" name="bioRxiv">
        <title>Sequencing and chromosome-scale assembly of the giantPleurodeles waltlgenome.</title>
        <authorList>
            <person name="Brown T."/>
            <person name="Elewa A."/>
            <person name="Iarovenko S."/>
            <person name="Subramanian E."/>
            <person name="Araus A.J."/>
            <person name="Petzold A."/>
            <person name="Susuki M."/>
            <person name="Suzuki K.-i.T."/>
            <person name="Hayashi T."/>
            <person name="Toyoda A."/>
            <person name="Oliveira C."/>
            <person name="Osipova E."/>
            <person name="Leigh N.D."/>
            <person name="Simon A."/>
            <person name="Yun M.H."/>
        </authorList>
    </citation>
    <scope>NUCLEOTIDE SEQUENCE</scope>
    <source>
        <strain evidence="2">20211129_DDA</strain>
        <tissue evidence="2">Liver</tissue>
    </source>
</reference>
<feature type="compositionally biased region" description="Basic and acidic residues" evidence="1">
    <location>
        <begin position="1"/>
        <end position="10"/>
    </location>
</feature>
<protein>
    <submittedName>
        <fullName evidence="2">Uncharacterized protein</fullName>
    </submittedName>
</protein>
<dbReference type="Proteomes" id="UP001066276">
    <property type="component" value="Chromosome 6"/>
</dbReference>
<proteinExistence type="predicted"/>
<organism evidence="2 3">
    <name type="scientific">Pleurodeles waltl</name>
    <name type="common">Iberian ribbed newt</name>
    <dbReference type="NCBI Taxonomy" id="8319"/>
    <lineage>
        <taxon>Eukaryota</taxon>
        <taxon>Metazoa</taxon>
        <taxon>Chordata</taxon>
        <taxon>Craniata</taxon>
        <taxon>Vertebrata</taxon>
        <taxon>Euteleostomi</taxon>
        <taxon>Amphibia</taxon>
        <taxon>Batrachia</taxon>
        <taxon>Caudata</taxon>
        <taxon>Salamandroidea</taxon>
        <taxon>Salamandridae</taxon>
        <taxon>Pleurodelinae</taxon>
        <taxon>Pleurodeles</taxon>
    </lineage>
</organism>
<evidence type="ECO:0000256" key="1">
    <source>
        <dbReference type="SAM" id="MobiDB-lite"/>
    </source>
</evidence>
<gene>
    <name evidence="2" type="ORF">NDU88_008265</name>
</gene>
<feature type="region of interest" description="Disordered" evidence="1">
    <location>
        <begin position="1"/>
        <end position="25"/>
    </location>
</feature>
<accession>A0AAV7QR99</accession>
<dbReference type="AlphaFoldDB" id="A0AAV7QR99"/>
<evidence type="ECO:0000313" key="2">
    <source>
        <dbReference type="EMBL" id="KAJ1141937.1"/>
    </source>
</evidence>
<dbReference type="EMBL" id="JANPWB010000010">
    <property type="protein sequence ID" value="KAJ1141937.1"/>
    <property type="molecule type" value="Genomic_DNA"/>
</dbReference>
<comment type="caution">
    <text evidence="2">The sequence shown here is derived from an EMBL/GenBank/DDBJ whole genome shotgun (WGS) entry which is preliminary data.</text>
</comment>
<name>A0AAV7QR99_PLEWA</name>